<evidence type="ECO:0000256" key="3">
    <source>
        <dbReference type="ARBA" id="ARBA00022801"/>
    </source>
</evidence>
<dbReference type="Gene3D" id="3.40.720.10">
    <property type="entry name" value="Alkaline Phosphatase, subunit A"/>
    <property type="match status" value="1"/>
</dbReference>
<dbReference type="Pfam" id="PF14707">
    <property type="entry name" value="Sulfatase_C"/>
    <property type="match status" value="1"/>
</dbReference>
<evidence type="ECO:0000313" key="7">
    <source>
        <dbReference type="EMBL" id="MBN1574626.1"/>
    </source>
</evidence>
<dbReference type="AlphaFoldDB" id="A0A9D8KH11"/>
<dbReference type="Gene3D" id="3.30.1120.10">
    <property type="match status" value="1"/>
</dbReference>
<dbReference type="PROSITE" id="PS00523">
    <property type="entry name" value="SULFATASE_1"/>
    <property type="match status" value="1"/>
</dbReference>
<dbReference type="PROSITE" id="PS00149">
    <property type="entry name" value="SULFATASE_2"/>
    <property type="match status" value="1"/>
</dbReference>
<evidence type="ECO:0000256" key="2">
    <source>
        <dbReference type="ARBA" id="ARBA00022723"/>
    </source>
</evidence>
<evidence type="ECO:0000256" key="5">
    <source>
        <dbReference type="SAM" id="Phobius"/>
    </source>
</evidence>
<evidence type="ECO:0000256" key="4">
    <source>
        <dbReference type="ARBA" id="ARBA00022837"/>
    </source>
</evidence>
<dbReference type="InterPro" id="IPR050738">
    <property type="entry name" value="Sulfatase"/>
</dbReference>
<dbReference type="SUPFAM" id="SSF53649">
    <property type="entry name" value="Alkaline phosphatase-like"/>
    <property type="match status" value="1"/>
</dbReference>
<dbReference type="PANTHER" id="PTHR42693:SF33">
    <property type="entry name" value="ARYLSULFATASE"/>
    <property type="match status" value="1"/>
</dbReference>
<gene>
    <name evidence="7" type="ORF">JW984_15620</name>
</gene>
<protein>
    <submittedName>
        <fullName evidence="7">Sulfatase</fullName>
    </submittedName>
</protein>
<accession>A0A9D8KH11</accession>
<dbReference type="GO" id="GO:0046872">
    <property type="term" value="F:metal ion binding"/>
    <property type="evidence" value="ECO:0007669"/>
    <property type="project" value="UniProtKB-KW"/>
</dbReference>
<sequence length="539" mass="59996">MGDKGFYNYSFFGKGDWSFSRLRRRDFMRISALTGAAALGGLMTGSLYGCRGGDAPKSSVLDKYQLDVSKLITKSEPILGYRPNIVIINADDMGYGDLGCYGGGSIRTPNIDRLAGEGIRFTDFYSCNALCSPSRAGLLTGRYPQRSGVTWPIWPKDESFKRSAVQKLGHTIGKLGVTDMGSPSTLEGIPDEEITLSEALKLAGYKTGMVGKWHLGDLSKQPEYNPLEHGFDFFFGLPHSNDMFPCPLYSNREEMEADIGLDQARLTGLYTDKAVEFIEGSKDAPFFFYFAHTFPHQPLFASERFRGKSLGGIYGDTVEEVDWSVGELLDCLKRNGLEKKTLVIFTSDNGPWFEGSPGGLRGRKGQSYEGGFRVPMIARFPGHIPAGSLCEEPAMNIDIFPTCLGLAGLNPPVDRVIDGVDMNGLLTGRSKSSPHEALFFYHQDELEGVRMGRWKYFRNIHHYVYPMPVDKETKPLGKMGRGRLGKWPLLYDMDNDPGENYNVIDTYPEIGRRLLEEMERWEGEMAANPRGWIGGKGVK</sequence>
<dbReference type="PANTHER" id="PTHR42693">
    <property type="entry name" value="ARYLSULFATASE FAMILY MEMBER"/>
    <property type="match status" value="1"/>
</dbReference>
<reference evidence="7" key="1">
    <citation type="journal article" date="2021" name="Environ. Microbiol.">
        <title>Genomic characterization of three novel Desulfobacterota classes expand the metabolic and phylogenetic diversity of the phylum.</title>
        <authorList>
            <person name="Murphy C.L."/>
            <person name="Biggerstaff J."/>
            <person name="Eichhorn A."/>
            <person name="Ewing E."/>
            <person name="Shahan R."/>
            <person name="Soriano D."/>
            <person name="Stewart S."/>
            <person name="VanMol K."/>
            <person name="Walker R."/>
            <person name="Walters P."/>
            <person name="Elshahed M.S."/>
            <person name="Youssef N.H."/>
        </authorList>
    </citation>
    <scope>NUCLEOTIDE SEQUENCE</scope>
    <source>
        <strain evidence="7">Zod_Metabat.24</strain>
    </source>
</reference>
<comment type="caution">
    <text evidence="7">The sequence shown here is derived from an EMBL/GenBank/DDBJ whole genome shotgun (WGS) entry which is preliminary data.</text>
</comment>
<dbReference type="GO" id="GO:0004065">
    <property type="term" value="F:arylsulfatase activity"/>
    <property type="evidence" value="ECO:0007669"/>
    <property type="project" value="TreeGrafter"/>
</dbReference>
<dbReference type="CDD" id="cd16026">
    <property type="entry name" value="GALNS_like"/>
    <property type="match status" value="1"/>
</dbReference>
<comment type="similarity">
    <text evidence="1">Belongs to the sulfatase family.</text>
</comment>
<evidence type="ECO:0000259" key="6">
    <source>
        <dbReference type="Pfam" id="PF00884"/>
    </source>
</evidence>
<feature type="domain" description="Sulfatase N-terminal" evidence="6">
    <location>
        <begin position="83"/>
        <end position="408"/>
    </location>
</feature>
<name>A0A9D8KH11_9DELT</name>
<keyword evidence="5" id="KW-0812">Transmembrane</keyword>
<dbReference type="InterPro" id="IPR017850">
    <property type="entry name" value="Alkaline_phosphatase_core_sf"/>
</dbReference>
<dbReference type="InterPro" id="IPR024607">
    <property type="entry name" value="Sulfatase_CS"/>
</dbReference>
<proteinExistence type="inferred from homology"/>
<evidence type="ECO:0000256" key="1">
    <source>
        <dbReference type="ARBA" id="ARBA00008779"/>
    </source>
</evidence>
<keyword evidence="5" id="KW-0472">Membrane</keyword>
<feature type="transmembrane region" description="Helical" evidence="5">
    <location>
        <begin position="30"/>
        <end position="49"/>
    </location>
</feature>
<dbReference type="Pfam" id="PF00884">
    <property type="entry name" value="Sulfatase"/>
    <property type="match status" value="1"/>
</dbReference>
<evidence type="ECO:0000313" key="8">
    <source>
        <dbReference type="Proteomes" id="UP000809273"/>
    </source>
</evidence>
<reference evidence="7" key="2">
    <citation type="submission" date="2021-01" db="EMBL/GenBank/DDBJ databases">
        <authorList>
            <person name="Hahn C.R."/>
            <person name="Youssef N.H."/>
            <person name="Elshahed M."/>
        </authorList>
    </citation>
    <scope>NUCLEOTIDE SEQUENCE</scope>
    <source>
        <strain evidence="7">Zod_Metabat.24</strain>
    </source>
</reference>
<dbReference type="EMBL" id="JAFGIX010000085">
    <property type="protein sequence ID" value="MBN1574626.1"/>
    <property type="molecule type" value="Genomic_DNA"/>
</dbReference>
<keyword evidence="3" id="KW-0378">Hydrolase</keyword>
<dbReference type="Proteomes" id="UP000809273">
    <property type="component" value="Unassembled WGS sequence"/>
</dbReference>
<dbReference type="InterPro" id="IPR000917">
    <property type="entry name" value="Sulfatase_N"/>
</dbReference>
<organism evidence="7 8">
    <name type="scientific">Candidatus Zymogenus saltonus</name>
    <dbReference type="NCBI Taxonomy" id="2844893"/>
    <lineage>
        <taxon>Bacteria</taxon>
        <taxon>Deltaproteobacteria</taxon>
        <taxon>Candidatus Zymogenia</taxon>
        <taxon>Candidatus Zymogeniales</taxon>
        <taxon>Candidatus Zymogenaceae</taxon>
        <taxon>Candidatus Zymogenus</taxon>
    </lineage>
</organism>
<keyword evidence="4" id="KW-0106">Calcium</keyword>
<keyword evidence="2" id="KW-0479">Metal-binding</keyword>
<keyword evidence="5" id="KW-1133">Transmembrane helix</keyword>